<dbReference type="OrthoDB" id="10361756at2759"/>
<organism evidence="2 3">
    <name type="scientific">Symbiodinium microadriaticum</name>
    <name type="common">Dinoflagellate</name>
    <name type="synonym">Zooxanthella microadriatica</name>
    <dbReference type="NCBI Taxonomy" id="2951"/>
    <lineage>
        <taxon>Eukaryota</taxon>
        <taxon>Sar</taxon>
        <taxon>Alveolata</taxon>
        <taxon>Dinophyceae</taxon>
        <taxon>Suessiales</taxon>
        <taxon>Symbiodiniaceae</taxon>
        <taxon>Symbiodinium</taxon>
    </lineage>
</organism>
<accession>A0A1Q9DZ77</accession>
<proteinExistence type="predicted"/>
<reference evidence="2 3" key="1">
    <citation type="submission" date="2016-02" db="EMBL/GenBank/DDBJ databases">
        <title>Genome analysis of coral dinoflagellate symbionts highlights evolutionary adaptations to a symbiotic lifestyle.</title>
        <authorList>
            <person name="Aranda M."/>
            <person name="Li Y."/>
            <person name="Liew Y.J."/>
            <person name="Baumgarten S."/>
            <person name="Simakov O."/>
            <person name="Wilson M."/>
            <person name="Piel J."/>
            <person name="Ashoor H."/>
            <person name="Bougouffa S."/>
            <person name="Bajic V.B."/>
            <person name="Ryu T."/>
            <person name="Ravasi T."/>
            <person name="Bayer T."/>
            <person name="Micklem G."/>
            <person name="Kim H."/>
            <person name="Bhak J."/>
            <person name="Lajeunesse T.C."/>
            <person name="Voolstra C.R."/>
        </authorList>
    </citation>
    <scope>NUCLEOTIDE SEQUENCE [LARGE SCALE GENOMIC DNA]</scope>
    <source>
        <strain evidence="2 3">CCMP2467</strain>
    </source>
</reference>
<feature type="region of interest" description="Disordered" evidence="1">
    <location>
        <begin position="26"/>
        <end position="52"/>
    </location>
</feature>
<evidence type="ECO:0000256" key="1">
    <source>
        <dbReference type="SAM" id="MobiDB-lite"/>
    </source>
</evidence>
<gene>
    <name evidence="2" type="ORF">AK812_SmicGene16861</name>
</gene>
<name>A0A1Q9DZ77_SYMMI</name>
<comment type="caution">
    <text evidence="2">The sequence shown here is derived from an EMBL/GenBank/DDBJ whole genome shotgun (WGS) entry which is preliminary data.</text>
</comment>
<dbReference type="AlphaFoldDB" id="A0A1Q9DZ77"/>
<protein>
    <recommendedName>
        <fullName evidence="4">RRM domain-containing protein</fullName>
    </recommendedName>
</protein>
<evidence type="ECO:0000313" key="3">
    <source>
        <dbReference type="Proteomes" id="UP000186817"/>
    </source>
</evidence>
<sequence>MEQGFEAQLAQALAVKLIEAQEAAAKVEDAPSQGTPSVVSDSEDGGSARGEIPMKTSAVQPRFLSFSQLSNIDWNRLANSQEWRTVLQLKGLAPKLCRREALEALLEAHGLKADVQKVRTSIKPGGKFGSAVLHATSTEAVSRVCRFFHGRQFAGSRIPISVSFADGKVNRPASTQLPTKLAEPKRVNSEMFAGEGDAAWVQPPPGLENLAPRSPMYQLSMVMPTKMIMVAKKRCPPSRFMRKSRTHEMR</sequence>
<dbReference type="EMBL" id="LSRX01000326">
    <property type="protein sequence ID" value="OLQ00480.1"/>
    <property type="molecule type" value="Genomic_DNA"/>
</dbReference>
<keyword evidence="3" id="KW-1185">Reference proteome</keyword>
<dbReference type="Proteomes" id="UP000186817">
    <property type="component" value="Unassembled WGS sequence"/>
</dbReference>
<evidence type="ECO:0008006" key="4">
    <source>
        <dbReference type="Google" id="ProtNLM"/>
    </source>
</evidence>
<evidence type="ECO:0000313" key="2">
    <source>
        <dbReference type="EMBL" id="OLQ00480.1"/>
    </source>
</evidence>